<reference evidence="2 3" key="1">
    <citation type="submission" date="2019-03" db="EMBL/GenBank/DDBJ databases">
        <title>WGS assembly of Setaria viridis.</title>
        <authorList>
            <person name="Huang P."/>
            <person name="Jenkins J."/>
            <person name="Grimwood J."/>
            <person name="Barry K."/>
            <person name="Healey A."/>
            <person name="Mamidi S."/>
            <person name="Sreedasyam A."/>
            <person name="Shu S."/>
            <person name="Feldman M."/>
            <person name="Wu J."/>
            <person name="Yu Y."/>
            <person name="Chen C."/>
            <person name="Johnson J."/>
            <person name="Rokhsar D."/>
            <person name="Baxter I."/>
            <person name="Schmutz J."/>
            <person name="Brutnell T."/>
            <person name="Kellogg E."/>
        </authorList>
    </citation>
    <scope>NUCLEOTIDE SEQUENCE [LARGE SCALE GENOMIC DNA]</scope>
    <source>
        <strain evidence="3">cv. A10</strain>
    </source>
</reference>
<evidence type="ECO:0000256" key="1">
    <source>
        <dbReference type="SAM" id="SignalP"/>
    </source>
</evidence>
<sequence length="148" mass="16109">MAVGGGPRLLAAAWIFAAAAASLPLEQAGRSQKSINCMPCSRTYIGDAYLHTLTDHAHHRGLAEMSDSDELCEGLTDDVEVPTLSELQRQLLKSSRMGCLLTHLSYSILLSAKFSLMLLFLETPTLNYPQLYPTGQPSRFILISGQAL</sequence>
<name>A0A4V6DAC1_SETVI</name>
<accession>A0A4V6DAC1</accession>
<organism evidence="2 3">
    <name type="scientific">Setaria viridis</name>
    <name type="common">Green bristlegrass</name>
    <name type="synonym">Setaria italica subsp. viridis</name>
    <dbReference type="NCBI Taxonomy" id="4556"/>
    <lineage>
        <taxon>Eukaryota</taxon>
        <taxon>Viridiplantae</taxon>
        <taxon>Streptophyta</taxon>
        <taxon>Embryophyta</taxon>
        <taxon>Tracheophyta</taxon>
        <taxon>Spermatophyta</taxon>
        <taxon>Magnoliopsida</taxon>
        <taxon>Liliopsida</taxon>
        <taxon>Poales</taxon>
        <taxon>Poaceae</taxon>
        <taxon>PACMAD clade</taxon>
        <taxon>Panicoideae</taxon>
        <taxon>Panicodae</taxon>
        <taxon>Paniceae</taxon>
        <taxon>Cenchrinae</taxon>
        <taxon>Setaria</taxon>
    </lineage>
</organism>
<dbReference type="Proteomes" id="UP000298652">
    <property type="component" value="Chromosome 3"/>
</dbReference>
<evidence type="ECO:0008006" key="4">
    <source>
        <dbReference type="Google" id="ProtNLM"/>
    </source>
</evidence>
<dbReference type="Gramene" id="TKW29386">
    <property type="protein sequence ID" value="TKW29386"/>
    <property type="gene ID" value="SEVIR_3G392000v2"/>
</dbReference>
<dbReference type="Gramene" id="TKW29395">
    <property type="protein sequence ID" value="TKW29395"/>
    <property type="gene ID" value="SEVIR_3G392000v2"/>
</dbReference>
<evidence type="ECO:0000313" key="3">
    <source>
        <dbReference type="Proteomes" id="UP000298652"/>
    </source>
</evidence>
<feature type="signal peptide" evidence="1">
    <location>
        <begin position="1"/>
        <end position="21"/>
    </location>
</feature>
<gene>
    <name evidence="2" type="ORF">SEVIR_3G392000v2</name>
</gene>
<dbReference type="AlphaFoldDB" id="A0A4V6DAC1"/>
<dbReference type="EMBL" id="CM016554">
    <property type="protein sequence ID" value="TKW29386.1"/>
    <property type="molecule type" value="Genomic_DNA"/>
</dbReference>
<protein>
    <recommendedName>
        <fullName evidence="4">C2H2-type domain-containing protein</fullName>
    </recommendedName>
</protein>
<dbReference type="EMBL" id="CM016554">
    <property type="protein sequence ID" value="TKW29395.1"/>
    <property type="molecule type" value="Genomic_DNA"/>
</dbReference>
<keyword evidence="1" id="KW-0732">Signal</keyword>
<dbReference type="EMBL" id="CM016554">
    <property type="protein sequence ID" value="TKW29394.1"/>
    <property type="molecule type" value="Genomic_DNA"/>
</dbReference>
<keyword evidence="3" id="KW-1185">Reference proteome</keyword>
<evidence type="ECO:0000313" key="2">
    <source>
        <dbReference type="EMBL" id="TKW29386.1"/>
    </source>
</evidence>
<feature type="chain" id="PRO_5036125667" description="C2H2-type domain-containing protein" evidence="1">
    <location>
        <begin position="22"/>
        <end position="148"/>
    </location>
</feature>
<proteinExistence type="predicted"/>
<dbReference type="Gramene" id="TKW29394">
    <property type="protein sequence ID" value="TKW29394"/>
    <property type="gene ID" value="SEVIR_3G392000v2"/>
</dbReference>